<comment type="caution">
    <text evidence="3">The sequence shown here is derived from an EMBL/GenBank/DDBJ whole genome shotgun (WGS) entry which is preliminary data.</text>
</comment>
<dbReference type="EMBL" id="JAQQWI010000006">
    <property type="protein sequence ID" value="KAK8033477.1"/>
    <property type="molecule type" value="Genomic_DNA"/>
</dbReference>
<feature type="compositionally biased region" description="Basic and acidic residues" evidence="2">
    <location>
        <begin position="118"/>
        <end position="134"/>
    </location>
</feature>
<dbReference type="CDD" id="cd00332">
    <property type="entry name" value="PAL-HAL"/>
    <property type="match status" value="1"/>
</dbReference>
<accession>A0ABR1SGM0</accession>
<comment type="similarity">
    <text evidence="1">Belongs to the PAL/histidase family.</text>
</comment>
<evidence type="ECO:0000256" key="2">
    <source>
        <dbReference type="SAM" id="MobiDB-lite"/>
    </source>
</evidence>
<dbReference type="InterPro" id="IPR008948">
    <property type="entry name" value="L-Aspartase-like"/>
</dbReference>
<dbReference type="Pfam" id="PF00221">
    <property type="entry name" value="Lyase_aromatic"/>
    <property type="match status" value="2"/>
</dbReference>
<evidence type="ECO:0008006" key="5">
    <source>
        <dbReference type="Google" id="ProtNLM"/>
    </source>
</evidence>
<proteinExistence type="inferred from homology"/>
<dbReference type="InterPro" id="IPR022313">
    <property type="entry name" value="Phe/His_NH3-lyase_AS"/>
</dbReference>
<evidence type="ECO:0000313" key="3">
    <source>
        <dbReference type="EMBL" id="KAK8033477.1"/>
    </source>
</evidence>
<dbReference type="SUPFAM" id="SSF48557">
    <property type="entry name" value="L-aspartase-like"/>
    <property type="match status" value="2"/>
</dbReference>
<keyword evidence="4" id="KW-1185">Reference proteome</keyword>
<sequence length="755" mass="79927">MFSHTFTELFLEHWRRLDSSPDADAAVSVSSYDLSVADVVAVSRHLAQVKLSPEAVEAIARCSDVVLDKLRQDHVIYGVNTGFGGSADARSADTLGLQQTLFSMQMCGVLSMGSGVVRPDDESPRMIGDVHNDTESDTSSLLSVGSSHGTSNDTSDTEGDEVESPNGTEISEYINASDVDTKAKADGSSIDTSGDAKLVNRRHTLAGGVPPFSEAGYNPMLKVESWTREIVVPDGELKETSESIPHTPEPAKEVATPLQRTPRIILPLDNPMTATCMPESWARAAMLVRLNSLAGGASGIRVTLADTLVELLNKDVVPCIQLRGSISASGDLSPLSYVGAVMQGKPSAMAFAGSRTGQYDERKPTRSDVALANASITPITIAPKEGLAIVNGTAVSAGVAALALHESMNLAALSQVLTAMSVEALTGSADSFHPFIAKVRPHPGQVDSARNIYSFLSGSKLATSHLTPNTGELAQDRYSIRTASQWLGPVLENLQLAFSQITVELNSVTDNPLIDVSAPGGAQIHHGGNFQARAVTSAVEKLRQDLQALGRMLFAQCTELINPATSRGLPPNLCAPHDGPARSFLFKGVDIMVAALVSELGFLANPVGTHVMTAEMGNQGLNSMALVSARYTLTAADVLAQMAAAHLVALCQALDLRAMERLKTTGGGDVTDATTEPNTALLLGSAARKMYEFVRQEVRVPFLDEAHVLAGVEDLAMGDETKAPSVGMYVTKVYESMKSGRLYEVVAECIAELTD</sequence>
<dbReference type="Proteomes" id="UP001396898">
    <property type="component" value="Unassembled WGS sequence"/>
</dbReference>
<feature type="region of interest" description="Disordered" evidence="2">
    <location>
        <begin position="115"/>
        <end position="195"/>
    </location>
</feature>
<name>A0ABR1SGM0_9PEZI</name>
<dbReference type="PANTHER" id="PTHR10362">
    <property type="entry name" value="HISTIDINE AMMONIA-LYASE"/>
    <property type="match status" value="1"/>
</dbReference>
<feature type="compositionally biased region" description="Low complexity" evidence="2">
    <location>
        <begin position="137"/>
        <end position="151"/>
    </location>
</feature>
<evidence type="ECO:0000256" key="1">
    <source>
        <dbReference type="ARBA" id="ARBA00007238"/>
    </source>
</evidence>
<dbReference type="InterPro" id="IPR001106">
    <property type="entry name" value="Aromatic_Lyase"/>
</dbReference>
<gene>
    <name evidence="3" type="ORF">PG991_002875</name>
</gene>
<dbReference type="Gene3D" id="1.20.200.10">
    <property type="entry name" value="Fumarase/aspartase (Central domain)"/>
    <property type="match status" value="1"/>
</dbReference>
<reference evidence="3 4" key="1">
    <citation type="submission" date="2023-01" db="EMBL/GenBank/DDBJ databases">
        <title>Analysis of 21 Apiospora genomes using comparative genomics revels a genus with tremendous synthesis potential of carbohydrate active enzymes and secondary metabolites.</title>
        <authorList>
            <person name="Sorensen T."/>
        </authorList>
    </citation>
    <scope>NUCLEOTIDE SEQUENCE [LARGE SCALE GENOMIC DNA]</scope>
    <source>
        <strain evidence="3 4">CBS 20057</strain>
    </source>
</reference>
<evidence type="ECO:0000313" key="4">
    <source>
        <dbReference type="Proteomes" id="UP001396898"/>
    </source>
</evidence>
<dbReference type="InterPro" id="IPR024083">
    <property type="entry name" value="Fumarase/histidase_N"/>
</dbReference>
<dbReference type="Gene3D" id="1.10.275.10">
    <property type="entry name" value="Fumarase/aspartase (N-terminal domain)"/>
    <property type="match status" value="1"/>
</dbReference>
<dbReference type="PROSITE" id="PS00488">
    <property type="entry name" value="PAL_HISTIDASE"/>
    <property type="match status" value="1"/>
</dbReference>
<protein>
    <recommendedName>
        <fullName evidence="5">Phenylalanine ammonia-lyase</fullName>
    </recommendedName>
</protein>
<organism evidence="3 4">
    <name type="scientific">Apiospora marii</name>
    <dbReference type="NCBI Taxonomy" id="335849"/>
    <lineage>
        <taxon>Eukaryota</taxon>
        <taxon>Fungi</taxon>
        <taxon>Dikarya</taxon>
        <taxon>Ascomycota</taxon>
        <taxon>Pezizomycotina</taxon>
        <taxon>Sordariomycetes</taxon>
        <taxon>Xylariomycetidae</taxon>
        <taxon>Amphisphaeriales</taxon>
        <taxon>Apiosporaceae</taxon>
        <taxon>Apiospora</taxon>
    </lineage>
</organism>